<comment type="caution">
    <text evidence="6">The sequence shown here is derived from an EMBL/GenBank/DDBJ whole genome shotgun (WGS) entry which is preliminary data.</text>
</comment>
<reference evidence="6 7" key="1">
    <citation type="submission" date="2018-08" db="EMBL/GenBank/DDBJ databases">
        <title>A genome reference for cultivated species of the human gut microbiota.</title>
        <authorList>
            <person name="Zou Y."/>
            <person name="Xue W."/>
            <person name="Luo G."/>
        </authorList>
    </citation>
    <scope>NUCLEOTIDE SEQUENCE [LARGE SCALE GENOMIC DNA]</scope>
    <source>
        <strain evidence="6 7">AM32-8LB</strain>
    </source>
</reference>
<organism evidence="6 7">
    <name type="scientific">Roseburia inulinivorans</name>
    <dbReference type="NCBI Taxonomy" id="360807"/>
    <lineage>
        <taxon>Bacteria</taxon>
        <taxon>Bacillati</taxon>
        <taxon>Bacillota</taxon>
        <taxon>Clostridia</taxon>
        <taxon>Lachnospirales</taxon>
        <taxon>Lachnospiraceae</taxon>
        <taxon>Roseburia</taxon>
    </lineage>
</organism>
<keyword evidence="2 4" id="KW-0597">Phosphoprotein</keyword>
<dbReference type="PANTHER" id="PTHR44591:SF3">
    <property type="entry name" value="RESPONSE REGULATORY DOMAIN-CONTAINING PROTEIN"/>
    <property type="match status" value="1"/>
</dbReference>
<accession>A0A396AC20</accession>
<name>A0A396AC20_9FIRM</name>
<dbReference type="PANTHER" id="PTHR44591">
    <property type="entry name" value="STRESS RESPONSE REGULATOR PROTEIN 1"/>
    <property type="match status" value="1"/>
</dbReference>
<dbReference type="Gene3D" id="3.40.50.2300">
    <property type="match status" value="1"/>
</dbReference>
<evidence type="ECO:0000256" key="2">
    <source>
        <dbReference type="ARBA" id="ARBA00022553"/>
    </source>
</evidence>
<feature type="modified residue" description="4-aspartylphosphate" evidence="4">
    <location>
        <position position="97"/>
    </location>
</feature>
<protein>
    <recommendedName>
        <fullName evidence="1">Stage 0 sporulation protein A homolog</fullName>
    </recommendedName>
</protein>
<dbReference type="PROSITE" id="PS50110">
    <property type="entry name" value="RESPONSE_REGULATORY"/>
    <property type="match status" value="1"/>
</dbReference>
<dbReference type="Pfam" id="PF00072">
    <property type="entry name" value="Response_reg"/>
    <property type="match status" value="1"/>
</dbReference>
<gene>
    <name evidence="6" type="ORF">DW813_10720</name>
</gene>
<dbReference type="GO" id="GO:0000160">
    <property type="term" value="P:phosphorelay signal transduction system"/>
    <property type="evidence" value="ECO:0007669"/>
    <property type="project" value="InterPro"/>
</dbReference>
<dbReference type="InterPro" id="IPR001789">
    <property type="entry name" value="Sig_transdc_resp-reg_receiver"/>
</dbReference>
<evidence type="ECO:0000313" key="6">
    <source>
        <dbReference type="EMBL" id="RHD02786.1"/>
    </source>
</evidence>
<evidence type="ECO:0000256" key="3">
    <source>
        <dbReference type="ARBA" id="ARBA00024867"/>
    </source>
</evidence>
<evidence type="ECO:0000259" key="5">
    <source>
        <dbReference type="PROSITE" id="PS50110"/>
    </source>
</evidence>
<sequence length="127" mass="14668">MFVKKSCSANSLLNIQIQMCYSIADRLICIRVHSLWGISMNLQKKETLLIVDDSKFQRAIIKEMLGEHFRLEEATSGEECLMILEKSSHLIDLVLLDLVMPGIDGFEVLRRRQTMDAFKDINFCRCI</sequence>
<dbReference type="SUPFAM" id="SSF52172">
    <property type="entry name" value="CheY-like"/>
    <property type="match status" value="1"/>
</dbReference>
<evidence type="ECO:0000313" key="7">
    <source>
        <dbReference type="Proteomes" id="UP000266391"/>
    </source>
</evidence>
<dbReference type="InterPro" id="IPR011006">
    <property type="entry name" value="CheY-like_superfamily"/>
</dbReference>
<dbReference type="AlphaFoldDB" id="A0A396AC20"/>
<comment type="function">
    <text evidence="3">May play the central regulatory role in sporulation. It may be an element of the effector pathway responsible for the activation of sporulation genes in response to nutritional stress. Spo0A may act in concert with spo0H (a sigma factor) to control the expression of some genes that are critical to the sporulation process.</text>
</comment>
<evidence type="ECO:0000256" key="1">
    <source>
        <dbReference type="ARBA" id="ARBA00018672"/>
    </source>
</evidence>
<dbReference type="EMBL" id="QSIQ01000016">
    <property type="protein sequence ID" value="RHD02786.1"/>
    <property type="molecule type" value="Genomic_DNA"/>
</dbReference>
<dbReference type="InterPro" id="IPR050595">
    <property type="entry name" value="Bact_response_regulator"/>
</dbReference>
<dbReference type="Proteomes" id="UP000266391">
    <property type="component" value="Unassembled WGS sequence"/>
</dbReference>
<feature type="domain" description="Response regulatory" evidence="5">
    <location>
        <begin position="47"/>
        <end position="127"/>
    </location>
</feature>
<evidence type="ECO:0000256" key="4">
    <source>
        <dbReference type="PROSITE-ProRule" id="PRU00169"/>
    </source>
</evidence>
<proteinExistence type="predicted"/>